<accession>A0A4Z2E096</accession>
<keyword evidence="2" id="KW-1185">Reference proteome</keyword>
<dbReference type="Proteomes" id="UP000314294">
    <property type="component" value="Unassembled WGS sequence"/>
</dbReference>
<dbReference type="EMBL" id="SRLO01025754">
    <property type="protein sequence ID" value="TNN21812.1"/>
    <property type="molecule type" value="Genomic_DNA"/>
</dbReference>
<reference evidence="1 2" key="1">
    <citation type="submission" date="2019-03" db="EMBL/GenBank/DDBJ databases">
        <title>First draft genome of Liparis tanakae, snailfish: a comprehensive survey of snailfish specific genes.</title>
        <authorList>
            <person name="Kim W."/>
            <person name="Song I."/>
            <person name="Jeong J.-H."/>
            <person name="Kim D."/>
            <person name="Kim S."/>
            <person name="Ryu S."/>
            <person name="Song J.Y."/>
            <person name="Lee S.K."/>
        </authorList>
    </citation>
    <scope>NUCLEOTIDE SEQUENCE [LARGE SCALE GENOMIC DNA]</scope>
    <source>
        <tissue evidence="1">Muscle</tissue>
    </source>
</reference>
<proteinExistence type="predicted"/>
<dbReference type="AlphaFoldDB" id="A0A4Z2E096"/>
<evidence type="ECO:0000313" key="2">
    <source>
        <dbReference type="Proteomes" id="UP000314294"/>
    </source>
</evidence>
<comment type="caution">
    <text evidence="1">The sequence shown here is derived from an EMBL/GenBank/DDBJ whole genome shotgun (WGS) entry which is preliminary data.</text>
</comment>
<evidence type="ECO:0000313" key="1">
    <source>
        <dbReference type="EMBL" id="TNN21812.1"/>
    </source>
</evidence>
<protein>
    <submittedName>
        <fullName evidence="1">Uncharacterized protein</fullName>
    </submittedName>
</protein>
<name>A0A4Z2E096_9TELE</name>
<organism evidence="1 2">
    <name type="scientific">Liparis tanakae</name>
    <name type="common">Tanaka's snailfish</name>
    <dbReference type="NCBI Taxonomy" id="230148"/>
    <lineage>
        <taxon>Eukaryota</taxon>
        <taxon>Metazoa</taxon>
        <taxon>Chordata</taxon>
        <taxon>Craniata</taxon>
        <taxon>Vertebrata</taxon>
        <taxon>Euteleostomi</taxon>
        <taxon>Actinopterygii</taxon>
        <taxon>Neopterygii</taxon>
        <taxon>Teleostei</taxon>
        <taxon>Neoteleostei</taxon>
        <taxon>Acanthomorphata</taxon>
        <taxon>Eupercaria</taxon>
        <taxon>Perciformes</taxon>
        <taxon>Cottioidei</taxon>
        <taxon>Cottales</taxon>
        <taxon>Liparidae</taxon>
        <taxon>Liparis</taxon>
    </lineage>
</organism>
<gene>
    <name evidence="1" type="ORF">EYF80_068075</name>
</gene>
<sequence>MRRRVTGSRGQLQLLKGAPLPRNQVLVALQELAVNLCLVPPHRLDPTQHLPQPAELMVWLFSFLVLFTSRGPHIGLQSNSPVAVTRGFPPKVPRIRHMRDSWQHPVFVFRMQSLCSAHLSVFCFFAFI</sequence>